<sequence length="391" mass="40490">MTFCYVVTTIGLLRPTLLPGLARIRRGPRTLQFGVDPRHAVVVDLADERVAGVVDLLDGTLTEQQLLSRAVRRGARSGDVRALLTTLHAHGLLVAAHSLACPPDLRAETAALALRCARRRLPGVANRTPDQIMRGRAEARVAVVGRGRLAAPIAVALAGSGVGHVRADLPGEVRPEETVLGLDPAAVGRPRSAAVAAALRRARTSAARSGSATPASRAGSPTSMTARAGSGTAVTAAPPGVRAGKGKPQLIVRVGADQPVNLATTALRRRGQAVLVVDIRDGTPVIGPFVAAGGSPCLACLDRHRIDRDPAWPEIAAGLATAPPAEACDLVTIMAATAFAVAEVLAHLDGGRPRTAGAAVELVSPGELRWRYWPPHPRCSCGSSRHDLGSP</sequence>
<accession>A0A3D9ZIS5</accession>
<comment type="caution">
    <text evidence="2">The sequence shown here is derived from an EMBL/GenBank/DDBJ whole genome shotgun (WGS) entry which is preliminary data.</text>
</comment>
<evidence type="ECO:0000313" key="2">
    <source>
        <dbReference type="EMBL" id="REF97131.1"/>
    </source>
</evidence>
<gene>
    <name evidence="2" type="ORF">DFJ67_3127</name>
</gene>
<feature type="region of interest" description="Disordered" evidence="1">
    <location>
        <begin position="203"/>
        <end position="242"/>
    </location>
</feature>
<evidence type="ECO:0000256" key="1">
    <source>
        <dbReference type="SAM" id="MobiDB-lite"/>
    </source>
</evidence>
<proteinExistence type="predicted"/>
<name>A0A3D9ZIS5_9ACTN</name>
<dbReference type="Gene3D" id="3.40.50.720">
    <property type="entry name" value="NAD(P)-binding Rossmann-like Domain"/>
    <property type="match status" value="1"/>
</dbReference>
<organism evidence="2 3">
    <name type="scientific">Asanoa ferruginea</name>
    <dbReference type="NCBI Taxonomy" id="53367"/>
    <lineage>
        <taxon>Bacteria</taxon>
        <taxon>Bacillati</taxon>
        <taxon>Actinomycetota</taxon>
        <taxon>Actinomycetes</taxon>
        <taxon>Micromonosporales</taxon>
        <taxon>Micromonosporaceae</taxon>
        <taxon>Asanoa</taxon>
    </lineage>
</organism>
<keyword evidence="3" id="KW-1185">Reference proteome</keyword>
<feature type="compositionally biased region" description="Low complexity" evidence="1">
    <location>
        <begin position="203"/>
        <end position="223"/>
    </location>
</feature>
<dbReference type="EMBL" id="QUMQ01000001">
    <property type="protein sequence ID" value="REF97131.1"/>
    <property type="molecule type" value="Genomic_DNA"/>
</dbReference>
<evidence type="ECO:0000313" key="3">
    <source>
        <dbReference type="Proteomes" id="UP000256913"/>
    </source>
</evidence>
<dbReference type="AlphaFoldDB" id="A0A3D9ZIS5"/>
<dbReference type="Proteomes" id="UP000256913">
    <property type="component" value="Unassembled WGS sequence"/>
</dbReference>
<reference evidence="2 3" key="1">
    <citation type="submission" date="2018-08" db="EMBL/GenBank/DDBJ databases">
        <title>Sequencing the genomes of 1000 actinobacteria strains.</title>
        <authorList>
            <person name="Klenk H.-P."/>
        </authorList>
    </citation>
    <scope>NUCLEOTIDE SEQUENCE [LARGE SCALE GENOMIC DNA]</scope>
    <source>
        <strain evidence="2 3">DSM 44099</strain>
    </source>
</reference>
<protein>
    <submittedName>
        <fullName evidence="2">Bacteriocin biosynthesis cyclodehydratase domain-containing protein</fullName>
    </submittedName>
</protein>